<dbReference type="EMBL" id="JAEUXJ010000013">
    <property type="protein sequence ID" value="MBL6458232.1"/>
    <property type="molecule type" value="Genomic_DNA"/>
</dbReference>
<dbReference type="Pfam" id="PF06568">
    <property type="entry name" value="YjiS-like"/>
    <property type="match status" value="1"/>
</dbReference>
<dbReference type="InterPro" id="IPR009506">
    <property type="entry name" value="YjiS-like"/>
</dbReference>
<reference evidence="2 3" key="1">
    <citation type="submission" date="2021-01" db="EMBL/GenBank/DDBJ databases">
        <title>Belnapia mucosa sp. nov. and Belnapia arida sp. nov., isolated from the Tabernas Desert (Almeria, Spain).</title>
        <authorList>
            <person name="Molina-Menor E."/>
            <person name="Vidal-Verdu A."/>
            <person name="Calonge A."/>
            <person name="Satari L."/>
            <person name="Pereto Magraner J."/>
            <person name="Porcar Miralles M."/>
        </authorList>
    </citation>
    <scope>NUCLEOTIDE SEQUENCE [LARGE SCALE GENOMIC DNA]</scope>
    <source>
        <strain evidence="2 3">T6</strain>
    </source>
</reference>
<feature type="domain" description="YjiS-like" evidence="1">
    <location>
        <begin position="20"/>
        <end position="52"/>
    </location>
</feature>
<evidence type="ECO:0000259" key="1">
    <source>
        <dbReference type="Pfam" id="PF06568"/>
    </source>
</evidence>
<accession>A0ABS1V9C0</accession>
<sequence length="68" mass="7961">MHTIIASGRPLQFELWWSPLRAIHRWYREQRTAAILGRMDDRMLKDIGIDRSTIPYEARRHSIGPGGC</sequence>
<evidence type="ECO:0000313" key="2">
    <source>
        <dbReference type="EMBL" id="MBL6458232.1"/>
    </source>
</evidence>
<dbReference type="Proteomes" id="UP000606490">
    <property type="component" value="Unassembled WGS sequence"/>
</dbReference>
<gene>
    <name evidence="2" type="ORF">JMJ55_23115</name>
</gene>
<dbReference type="RefSeq" id="WP_202827980.1">
    <property type="nucleotide sequence ID" value="NZ_JAEUXJ010000013.1"/>
</dbReference>
<evidence type="ECO:0000313" key="3">
    <source>
        <dbReference type="Proteomes" id="UP000606490"/>
    </source>
</evidence>
<keyword evidence="3" id="KW-1185">Reference proteome</keyword>
<comment type="caution">
    <text evidence="2">The sequence shown here is derived from an EMBL/GenBank/DDBJ whole genome shotgun (WGS) entry which is preliminary data.</text>
</comment>
<name>A0ABS1V9C0_9PROT</name>
<proteinExistence type="predicted"/>
<organism evidence="2 3">
    <name type="scientific">Belnapia mucosa</name>
    <dbReference type="NCBI Taxonomy" id="2804532"/>
    <lineage>
        <taxon>Bacteria</taxon>
        <taxon>Pseudomonadati</taxon>
        <taxon>Pseudomonadota</taxon>
        <taxon>Alphaproteobacteria</taxon>
        <taxon>Acetobacterales</taxon>
        <taxon>Roseomonadaceae</taxon>
        <taxon>Belnapia</taxon>
    </lineage>
</organism>
<protein>
    <submittedName>
        <fullName evidence="2">DUF1127 domain-containing protein</fullName>
    </submittedName>
</protein>